<proteinExistence type="inferred from homology"/>
<keyword evidence="4" id="KW-0804">Transcription</keyword>
<feature type="non-terminal residue" evidence="6">
    <location>
        <position position="1"/>
    </location>
</feature>
<dbReference type="Proteomes" id="UP001524586">
    <property type="component" value="Unassembled WGS sequence"/>
</dbReference>
<dbReference type="InterPro" id="IPR036390">
    <property type="entry name" value="WH_DNA-bd_sf"/>
</dbReference>
<dbReference type="EMBL" id="JANIBK010000204">
    <property type="protein sequence ID" value="MCQ8130685.1"/>
    <property type="molecule type" value="Genomic_DNA"/>
</dbReference>
<dbReference type="PANTHER" id="PTHR30537">
    <property type="entry name" value="HTH-TYPE TRANSCRIPTIONAL REGULATOR"/>
    <property type="match status" value="1"/>
</dbReference>
<organism evidence="6 7">
    <name type="scientific">Methylomonas rivi</name>
    <dbReference type="NCBI Taxonomy" id="2952226"/>
    <lineage>
        <taxon>Bacteria</taxon>
        <taxon>Pseudomonadati</taxon>
        <taxon>Pseudomonadota</taxon>
        <taxon>Gammaproteobacteria</taxon>
        <taxon>Methylococcales</taxon>
        <taxon>Methylococcaceae</taxon>
        <taxon>Methylomonas</taxon>
    </lineage>
</organism>
<protein>
    <submittedName>
        <fullName evidence="6">LysR family transcriptional regulator</fullName>
    </submittedName>
</protein>
<evidence type="ECO:0000259" key="5">
    <source>
        <dbReference type="PROSITE" id="PS50931"/>
    </source>
</evidence>
<evidence type="ECO:0000256" key="4">
    <source>
        <dbReference type="ARBA" id="ARBA00023163"/>
    </source>
</evidence>
<feature type="domain" description="HTH lysR-type" evidence="5">
    <location>
        <begin position="1"/>
        <end position="23"/>
    </location>
</feature>
<dbReference type="InterPro" id="IPR005119">
    <property type="entry name" value="LysR_subst-bd"/>
</dbReference>
<evidence type="ECO:0000256" key="3">
    <source>
        <dbReference type="ARBA" id="ARBA00023125"/>
    </source>
</evidence>
<evidence type="ECO:0000256" key="1">
    <source>
        <dbReference type="ARBA" id="ARBA00009437"/>
    </source>
</evidence>
<dbReference type="SUPFAM" id="SSF53850">
    <property type="entry name" value="Periplasmic binding protein-like II"/>
    <property type="match status" value="1"/>
</dbReference>
<dbReference type="SUPFAM" id="SSF46785">
    <property type="entry name" value="Winged helix' DNA-binding domain"/>
    <property type="match status" value="1"/>
</dbReference>
<evidence type="ECO:0000313" key="6">
    <source>
        <dbReference type="EMBL" id="MCQ8130685.1"/>
    </source>
</evidence>
<dbReference type="PANTHER" id="PTHR30537:SF5">
    <property type="entry name" value="HTH-TYPE TRANSCRIPTIONAL ACTIVATOR TTDR-RELATED"/>
    <property type="match status" value="1"/>
</dbReference>
<evidence type="ECO:0000256" key="2">
    <source>
        <dbReference type="ARBA" id="ARBA00023015"/>
    </source>
</evidence>
<dbReference type="PROSITE" id="PS50931">
    <property type="entry name" value="HTH_LYSR"/>
    <property type="match status" value="1"/>
</dbReference>
<name>A0ABT1UBE9_9GAMM</name>
<dbReference type="Gene3D" id="1.10.10.10">
    <property type="entry name" value="Winged helix-like DNA-binding domain superfamily/Winged helix DNA-binding domain"/>
    <property type="match status" value="1"/>
</dbReference>
<sequence>VAALENRLGVKLLSRTTRHVRVTDAGQRYLEDAKRIIHDVDEADEAAAGINAAPRGQLAVTAPVLFGKLHVIPGIVEYLQRFPDMKISAMFLDRVVNLLEEGLDVGIRIGELPDSSMRAIRAGQVRWVLCAAPAYLEEMGVPQLPNELDRHCLITTAAGSWSAAEWKFGGGEKTQSYKARSRLCISSNDAAIEAAVRGLGIARVLSYQIAPLLAAGQLQALLTAHESPALPVHVLHREGRHASAKVRTFVDFMVEKLRADKALNAMQPGTE</sequence>
<dbReference type="InterPro" id="IPR000847">
    <property type="entry name" value="LysR_HTH_N"/>
</dbReference>
<comment type="similarity">
    <text evidence="1">Belongs to the LysR transcriptional regulatory family.</text>
</comment>
<accession>A0ABT1UBE9</accession>
<comment type="caution">
    <text evidence="6">The sequence shown here is derived from an EMBL/GenBank/DDBJ whole genome shotgun (WGS) entry which is preliminary data.</text>
</comment>
<keyword evidence="3" id="KW-0238">DNA-binding</keyword>
<dbReference type="InterPro" id="IPR036388">
    <property type="entry name" value="WH-like_DNA-bd_sf"/>
</dbReference>
<dbReference type="Pfam" id="PF00126">
    <property type="entry name" value="HTH_1"/>
    <property type="match status" value="1"/>
</dbReference>
<dbReference type="Gene3D" id="3.40.190.290">
    <property type="match status" value="1"/>
</dbReference>
<evidence type="ECO:0000313" key="7">
    <source>
        <dbReference type="Proteomes" id="UP001524586"/>
    </source>
</evidence>
<reference evidence="6 7" key="1">
    <citation type="submission" date="2022-07" db="EMBL/GenBank/DDBJ databases">
        <title>Methylomonas rivi sp. nov., Methylomonas rosea sp. nov., Methylomonas aureus sp. nov. and Methylomonas subterranea sp. nov., four novel methanotrophs isolated from a freshwater creek and the deep terrestrial subsurface.</title>
        <authorList>
            <person name="Abin C."/>
            <person name="Sankaranarayanan K."/>
            <person name="Garner C."/>
            <person name="Sindelar R."/>
            <person name="Kotary K."/>
            <person name="Garner R."/>
            <person name="Barclay S."/>
            <person name="Lawson P."/>
            <person name="Krumholz L."/>
        </authorList>
    </citation>
    <scope>NUCLEOTIDE SEQUENCE [LARGE SCALE GENOMIC DNA]</scope>
    <source>
        <strain evidence="6 7">WSC-6</strain>
    </source>
</reference>
<gene>
    <name evidence="6" type="ORF">NP596_19670</name>
</gene>
<keyword evidence="2" id="KW-0805">Transcription regulation</keyword>
<dbReference type="CDD" id="cd08471">
    <property type="entry name" value="PBP2_CrgA_like_2"/>
    <property type="match status" value="1"/>
</dbReference>
<dbReference type="InterPro" id="IPR058163">
    <property type="entry name" value="LysR-type_TF_proteobact-type"/>
</dbReference>
<dbReference type="Pfam" id="PF03466">
    <property type="entry name" value="LysR_substrate"/>
    <property type="match status" value="1"/>
</dbReference>
<keyword evidence="7" id="KW-1185">Reference proteome</keyword>
<dbReference type="RefSeq" id="WP_256617101.1">
    <property type="nucleotide sequence ID" value="NZ_JANIBK010000204.1"/>
</dbReference>